<evidence type="ECO:0000313" key="2">
    <source>
        <dbReference type="EMBL" id="TGZ82273.1"/>
    </source>
</evidence>
<gene>
    <name evidence="2" type="ORF">EX30DRAFT_220779</name>
</gene>
<name>A0A4S2N034_9PEZI</name>
<dbReference type="InParanoid" id="A0A4S2N034"/>
<keyword evidence="3" id="KW-1185">Reference proteome</keyword>
<dbReference type="Proteomes" id="UP000298138">
    <property type="component" value="Unassembled WGS sequence"/>
</dbReference>
<feature type="compositionally biased region" description="Pro residues" evidence="1">
    <location>
        <begin position="65"/>
        <end position="87"/>
    </location>
</feature>
<feature type="compositionally biased region" description="Basic and acidic residues" evidence="1">
    <location>
        <begin position="1"/>
        <end position="18"/>
    </location>
</feature>
<protein>
    <submittedName>
        <fullName evidence="2">Uncharacterized protein</fullName>
    </submittedName>
</protein>
<proteinExistence type="predicted"/>
<organism evidence="2 3">
    <name type="scientific">Ascodesmis nigricans</name>
    <dbReference type="NCBI Taxonomy" id="341454"/>
    <lineage>
        <taxon>Eukaryota</taxon>
        <taxon>Fungi</taxon>
        <taxon>Dikarya</taxon>
        <taxon>Ascomycota</taxon>
        <taxon>Pezizomycotina</taxon>
        <taxon>Pezizomycetes</taxon>
        <taxon>Pezizales</taxon>
        <taxon>Ascodesmidaceae</taxon>
        <taxon>Ascodesmis</taxon>
    </lineage>
</organism>
<dbReference type="AlphaFoldDB" id="A0A4S2N034"/>
<evidence type="ECO:0000256" key="1">
    <source>
        <dbReference type="SAM" id="MobiDB-lite"/>
    </source>
</evidence>
<dbReference type="EMBL" id="ML220116">
    <property type="protein sequence ID" value="TGZ82273.1"/>
    <property type="molecule type" value="Genomic_DNA"/>
</dbReference>
<evidence type="ECO:0000313" key="3">
    <source>
        <dbReference type="Proteomes" id="UP000298138"/>
    </source>
</evidence>
<sequence length="105" mass="11929">MDKRNLKEQNRTDKERMKPHNHHHPLPQSVWTRTPPTTNQQNRATIPTTAAINETPSRTSQPTTLPNPNPTLMGPPIPIPYRRPPPSNESQPPVTWPVSPSHPYP</sequence>
<feature type="region of interest" description="Disordered" evidence="1">
    <location>
        <begin position="1"/>
        <end position="105"/>
    </location>
</feature>
<reference evidence="2 3" key="1">
    <citation type="submission" date="2019-04" db="EMBL/GenBank/DDBJ databases">
        <title>Comparative genomics and transcriptomics to analyze fruiting body development in filamentous ascomycetes.</title>
        <authorList>
            <consortium name="DOE Joint Genome Institute"/>
            <person name="Lutkenhaus R."/>
            <person name="Traeger S."/>
            <person name="Breuer J."/>
            <person name="Kuo A."/>
            <person name="Lipzen A."/>
            <person name="Pangilinan J."/>
            <person name="Dilworth D."/>
            <person name="Sandor L."/>
            <person name="Poggeler S."/>
            <person name="Barry K."/>
            <person name="Grigoriev I.V."/>
            <person name="Nowrousian M."/>
        </authorList>
    </citation>
    <scope>NUCLEOTIDE SEQUENCE [LARGE SCALE GENOMIC DNA]</scope>
    <source>
        <strain evidence="2 3">CBS 389.68</strain>
    </source>
</reference>
<feature type="compositionally biased region" description="Polar residues" evidence="1">
    <location>
        <begin position="29"/>
        <end position="61"/>
    </location>
</feature>
<accession>A0A4S2N034</accession>